<evidence type="ECO:0000259" key="4">
    <source>
        <dbReference type="PROSITE" id="PS50112"/>
    </source>
</evidence>
<dbReference type="EMBL" id="CP064795">
    <property type="protein sequence ID" value="QPG07128.1"/>
    <property type="molecule type" value="Genomic_DNA"/>
</dbReference>
<dbReference type="Pfam" id="PF00990">
    <property type="entry name" value="GGDEF"/>
    <property type="match status" value="1"/>
</dbReference>
<feature type="modified residue" description="4-aspartylphosphate" evidence="2">
    <location>
        <position position="60"/>
    </location>
</feature>
<reference evidence="8 9" key="1">
    <citation type="submission" date="2020-11" db="EMBL/GenBank/DDBJ databases">
        <title>Complete genome sequence for Salinimonas sp. strain G2-b.</title>
        <authorList>
            <person name="Park S.-J."/>
        </authorList>
    </citation>
    <scope>NUCLEOTIDE SEQUENCE [LARGE SCALE GENOMIC DNA]</scope>
    <source>
        <strain evidence="8 9">G2-b</strain>
    </source>
</reference>
<dbReference type="InterPro" id="IPR011006">
    <property type="entry name" value="CheY-like_superfamily"/>
</dbReference>
<dbReference type="InterPro" id="IPR000700">
    <property type="entry name" value="PAS-assoc_C"/>
</dbReference>
<dbReference type="GO" id="GO:0000160">
    <property type="term" value="P:phosphorelay signal transduction system"/>
    <property type="evidence" value="ECO:0007669"/>
    <property type="project" value="InterPro"/>
</dbReference>
<dbReference type="Gene3D" id="3.40.50.2300">
    <property type="match status" value="1"/>
</dbReference>
<dbReference type="SUPFAM" id="SSF141868">
    <property type="entry name" value="EAL domain-like"/>
    <property type="match status" value="1"/>
</dbReference>
<dbReference type="PROSITE" id="PS50113">
    <property type="entry name" value="PAC"/>
    <property type="match status" value="1"/>
</dbReference>
<dbReference type="InterPro" id="IPR000160">
    <property type="entry name" value="GGDEF_dom"/>
</dbReference>
<feature type="domain" description="PAS" evidence="4">
    <location>
        <begin position="146"/>
        <end position="219"/>
    </location>
</feature>
<evidence type="ECO:0000313" key="9">
    <source>
        <dbReference type="Proteomes" id="UP000595095"/>
    </source>
</evidence>
<dbReference type="SMART" id="SM00091">
    <property type="entry name" value="PAS"/>
    <property type="match status" value="1"/>
</dbReference>
<dbReference type="PROSITE" id="PS50112">
    <property type="entry name" value="PAS"/>
    <property type="match status" value="1"/>
</dbReference>
<dbReference type="Gene3D" id="3.30.450.20">
    <property type="entry name" value="PAS domain"/>
    <property type="match status" value="1"/>
</dbReference>
<dbReference type="SMART" id="SM00052">
    <property type="entry name" value="EAL"/>
    <property type="match status" value="1"/>
</dbReference>
<accession>A0A7S9E0L5</accession>
<dbReference type="InterPro" id="IPR029787">
    <property type="entry name" value="Nucleotide_cyclase"/>
</dbReference>
<dbReference type="PANTHER" id="PTHR44757:SF4">
    <property type="entry name" value="DIGUANYLATE CYCLASE DGCE-RELATED"/>
    <property type="match status" value="1"/>
</dbReference>
<dbReference type="PANTHER" id="PTHR44757">
    <property type="entry name" value="DIGUANYLATE CYCLASE DGCP"/>
    <property type="match status" value="1"/>
</dbReference>
<dbReference type="InterPro" id="IPR000014">
    <property type="entry name" value="PAS"/>
</dbReference>
<feature type="domain" description="PAC" evidence="5">
    <location>
        <begin position="224"/>
        <end position="276"/>
    </location>
</feature>
<protein>
    <submittedName>
        <fullName evidence="8">EAL domain-containing protein</fullName>
    </submittedName>
</protein>
<dbReference type="PROSITE" id="PS50110">
    <property type="entry name" value="RESPONSE_REGULATORY"/>
    <property type="match status" value="1"/>
</dbReference>
<keyword evidence="2" id="KW-0597">Phosphoprotein</keyword>
<dbReference type="PROSITE" id="PS50883">
    <property type="entry name" value="EAL"/>
    <property type="match status" value="1"/>
</dbReference>
<dbReference type="CDD" id="cd01949">
    <property type="entry name" value="GGDEF"/>
    <property type="match status" value="1"/>
</dbReference>
<dbReference type="Gene3D" id="3.30.70.270">
    <property type="match status" value="1"/>
</dbReference>
<dbReference type="SUPFAM" id="SSF52172">
    <property type="entry name" value="CheY-like"/>
    <property type="match status" value="1"/>
</dbReference>
<dbReference type="InterPro" id="IPR035919">
    <property type="entry name" value="EAL_sf"/>
</dbReference>
<dbReference type="Pfam" id="PF00989">
    <property type="entry name" value="PAS"/>
    <property type="match status" value="1"/>
</dbReference>
<dbReference type="InterPro" id="IPR001789">
    <property type="entry name" value="Sig_transdc_resp-reg_receiver"/>
</dbReference>
<dbReference type="InterPro" id="IPR001633">
    <property type="entry name" value="EAL_dom"/>
</dbReference>
<dbReference type="PROSITE" id="PS50887">
    <property type="entry name" value="GGDEF"/>
    <property type="match status" value="1"/>
</dbReference>
<evidence type="ECO:0000256" key="2">
    <source>
        <dbReference type="PROSITE-ProRule" id="PRU00169"/>
    </source>
</evidence>
<organism evidence="8 9">
    <name type="scientific">Salinimonas marina</name>
    <dbReference type="NCBI Taxonomy" id="2785918"/>
    <lineage>
        <taxon>Bacteria</taxon>
        <taxon>Pseudomonadati</taxon>
        <taxon>Pseudomonadota</taxon>
        <taxon>Gammaproteobacteria</taxon>
        <taxon>Alteromonadales</taxon>
        <taxon>Alteromonadaceae</taxon>
        <taxon>Alteromonas/Salinimonas group</taxon>
        <taxon>Salinimonas</taxon>
    </lineage>
</organism>
<dbReference type="AlphaFoldDB" id="A0A7S9E0L5"/>
<evidence type="ECO:0000259" key="7">
    <source>
        <dbReference type="PROSITE" id="PS50887"/>
    </source>
</evidence>
<dbReference type="Gene3D" id="3.20.20.450">
    <property type="entry name" value="EAL domain"/>
    <property type="match status" value="1"/>
</dbReference>
<feature type="domain" description="Response regulatory" evidence="3">
    <location>
        <begin position="12"/>
        <end position="127"/>
    </location>
</feature>
<dbReference type="InterPro" id="IPR043128">
    <property type="entry name" value="Rev_trsase/Diguanyl_cyclase"/>
</dbReference>
<dbReference type="CDD" id="cd01948">
    <property type="entry name" value="EAL"/>
    <property type="match status" value="1"/>
</dbReference>
<dbReference type="SUPFAM" id="SSF55073">
    <property type="entry name" value="Nucleotide cyclase"/>
    <property type="match status" value="1"/>
</dbReference>
<name>A0A7S9E0L5_9ALTE</name>
<dbReference type="FunFam" id="3.30.70.270:FF:000001">
    <property type="entry name" value="Diguanylate cyclase domain protein"/>
    <property type="match status" value="1"/>
</dbReference>
<proteinExistence type="predicted"/>
<dbReference type="KEGG" id="smaa:IT774_03935"/>
<evidence type="ECO:0000259" key="6">
    <source>
        <dbReference type="PROSITE" id="PS50883"/>
    </source>
</evidence>
<feature type="domain" description="EAL" evidence="6">
    <location>
        <begin position="450"/>
        <end position="703"/>
    </location>
</feature>
<dbReference type="CDD" id="cd00130">
    <property type="entry name" value="PAS"/>
    <property type="match status" value="1"/>
</dbReference>
<feature type="domain" description="GGDEF" evidence="7">
    <location>
        <begin position="308"/>
        <end position="441"/>
    </location>
</feature>
<comment type="cofactor">
    <cofactor evidence="1">
        <name>Mg(2+)</name>
        <dbReference type="ChEBI" id="CHEBI:18420"/>
    </cofactor>
</comment>
<dbReference type="GO" id="GO:0006355">
    <property type="term" value="P:regulation of DNA-templated transcription"/>
    <property type="evidence" value="ECO:0007669"/>
    <property type="project" value="InterPro"/>
</dbReference>
<dbReference type="SMART" id="SM00267">
    <property type="entry name" value="GGDEF"/>
    <property type="match status" value="1"/>
</dbReference>
<evidence type="ECO:0000256" key="1">
    <source>
        <dbReference type="ARBA" id="ARBA00001946"/>
    </source>
</evidence>
<dbReference type="GO" id="GO:0003824">
    <property type="term" value="F:catalytic activity"/>
    <property type="evidence" value="ECO:0007669"/>
    <property type="project" value="UniProtKB-ARBA"/>
</dbReference>
<evidence type="ECO:0000259" key="3">
    <source>
        <dbReference type="PROSITE" id="PS50110"/>
    </source>
</evidence>
<dbReference type="InterPro" id="IPR035965">
    <property type="entry name" value="PAS-like_dom_sf"/>
</dbReference>
<dbReference type="SUPFAM" id="SSF55785">
    <property type="entry name" value="PYP-like sensor domain (PAS domain)"/>
    <property type="match status" value="1"/>
</dbReference>
<evidence type="ECO:0000259" key="5">
    <source>
        <dbReference type="PROSITE" id="PS50113"/>
    </source>
</evidence>
<dbReference type="Proteomes" id="UP000595095">
    <property type="component" value="Chromosome"/>
</dbReference>
<dbReference type="NCBIfam" id="TIGR00229">
    <property type="entry name" value="sensory_box"/>
    <property type="match status" value="1"/>
</dbReference>
<dbReference type="InterPro" id="IPR013767">
    <property type="entry name" value="PAS_fold"/>
</dbReference>
<keyword evidence="9" id="KW-1185">Reference proteome</keyword>
<dbReference type="Pfam" id="PF00563">
    <property type="entry name" value="EAL"/>
    <property type="match status" value="1"/>
</dbReference>
<dbReference type="SMART" id="SM00448">
    <property type="entry name" value="REC"/>
    <property type="match status" value="1"/>
</dbReference>
<sequence length="711" mass="79306">MGSSNLAIPRQTILIVDDQPENLVLLEAGLQDMAEVITCAKSNQAMEIAIACDPDIILLDIEMPEVNGFALCEMLKSHALTRTSTIIFITSHDDFENESKALALGAMDFIGRPINLNVCRMRINNHLRLQAQERQLHEAYQALQKEKEHFHVTLKCIGDGVIATDSHQRVTFLNPVAQRLTGWSGSSAIGQCISKVMTLRDATSNETLINPISVALSENRTVAMALNAKIISLQGREYRVEDSAAPIRDAEGNITGAVLVFQDVTESIAMATQMSHMTNHDQLTGLPNRLLLHDRLLQAIPRNKRDGTKLAVLLIDIDNFKYLNDTLGHQTGDKVIFQLSQRLEELCDAHTSLSRIGGDEFVLMSSDISSANHVEMVASQVLRLSSAPVTINDEEYKLSVSIGISVFPDDANSEKELVRHADTAMYRAKALGRNRYCYFSDELQSEVDQRFLIERLLKRAIEEQTLEVFFQPKHNLITGKLVGAEGLVRLRDENNRIIPPDAFIPLAEETGLIHALGEQVLHQCCSAARRWLLQGTPVKVGANIAALQFSNDQFYLNIKQALHTHQLPAQWLELELTESALMHNFDETRGILQKLSDIGVSISLDDFGTGYSSLSYLRFFPLDVLKVDRSFIKDMLDDPQAKNIVNAIIHLAHSLNLQLVAEGIETKAQLESLRNLGCQEGQGYFYSKPLPLQEFEARYLLIQPVPDTKAL</sequence>
<gene>
    <name evidence="8" type="ORF">IT774_03935</name>
</gene>
<dbReference type="Pfam" id="PF00072">
    <property type="entry name" value="Response_reg"/>
    <property type="match status" value="1"/>
</dbReference>
<evidence type="ECO:0000313" key="8">
    <source>
        <dbReference type="EMBL" id="QPG07128.1"/>
    </source>
</evidence>
<dbReference type="InterPro" id="IPR052155">
    <property type="entry name" value="Biofilm_reg_signaling"/>
</dbReference>
<dbReference type="NCBIfam" id="TIGR00254">
    <property type="entry name" value="GGDEF"/>
    <property type="match status" value="1"/>
</dbReference>